<gene>
    <name evidence="1" type="ORF">PAPOLLO_LOCUS15300</name>
</gene>
<dbReference type="AlphaFoldDB" id="A0A8S3XB93"/>
<evidence type="ECO:0000313" key="2">
    <source>
        <dbReference type="Proteomes" id="UP000691718"/>
    </source>
</evidence>
<sequence>MENIFEVLKTQVSLEKTLNQRLDEFEARLEWSSKDLSLKDLSSDYINFKNFVYSTFTLLRQQINHLIVNVDAIESRHRKKFLLLGGVVENTNENVRELVASVITKNLGIKNCSSQSLQSDLGISNEETESAVNVPRLLDDADDIPSEIPPGNHNSESDSDQNMTFTELQYRNQDNLPPPANSCHLEMPNSHQAQKRPRIWKAITYTDVEHNFPSQPEPSEMLQYFSIYFNEDFVQKHRTLHNFVLPV</sequence>
<name>A0A8S3XB93_PARAO</name>
<accession>A0A8S3XB93</accession>
<reference evidence="1" key="1">
    <citation type="submission" date="2021-04" db="EMBL/GenBank/DDBJ databases">
        <authorList>
            <person name="Tunstrom K."/>
        </authorList>
    </citation>
    <scope>NUCLEOTIDE SEQUENCE</scope>
</reference>
<protein>
    <submittedName>
        <fullName evidence="1">(apollo) hypothetical protein</fullName>
    </submittedName>
</protein>
<evidence type="ECO:0000313" key="1">
    <source>
        <dbReference type="EMBL" id="CAG5009853.1"/>
    </source>
</evidence>
<dbReference type="OrthoDB" id="7481777at2759"/>
<organism evidence="1 2">
    <name type="scientific">Parnassius apollo</name>
    <name type="common">Apollo butterfly</name>
    <name type="synonym">Papilio apollo</name>
    <dbReference type="NCBI Taxonomy" id="110799"/>
    <lineage>
        <taxon>Eukaryota</taxon>
        <taxon>Metazoa</taxon>
        <taxon>Ecdysozoa</taxon>
        <taxon>Arthropoda</taxon>
        <taxon>Hexapoda</taxon>
        <taxon>Insecta</taxon>
        <taxon>Pterygota</taxon>
        <taxon>Neoptera</taxon>
        <taxon>Endopterygota</taxon>
        <taxon>Lepidoptera</taxon>
        <taxon>Glossata</taxon>
        <taxon>Ditrysia</taxon>
        <taxon>Papilionoidea</taxon>
        <taxon>Papilionidae</taxon>
        <taxon>Parnassiinae</taxon>
        <taxon>Parnassini</taxon>
        <taxon>Parnassius</taxon>
        <taxon>Parnassius</taxon>
    </lineage>
</organism>
<dbReference type="EMBL" id="CAJQZP010001030">
    <property type="protein sequence ID" value="CAG5009853.1"/>
    <property type="molecule type" value="Genomic_DNA"/>
</dbReference>
<proteinExistence type="predicted"/>
<dbReference type="Proteomes" id="UP000691718">
    <property type="component" value="Unassembled WGS sequence"/>
</dbReference>
<keyword evidence="2" id="KW-1185">Reference proteome</keyword>
<comment type="caution">
    <text evidence="1">The sequence shown here is derived from an EMBL/GenBank/DDBJ whole genome shotgun (WGS) entry which is preliminary data.</text>
</comment>